<evidence type="ECO:0000313" key="4">
    <source>
        <dbReference type="Proteomes" id="UP000036503"/>
    </source>
</evidence>
<dbReference type="OrthoDB" id="41906at2"/>
<proteinExistence type="inferred from homology"/>
<protein>
    <recommendedName>
        <fullName evidence="1">UPF0597 protein AB840_13775</fullName>
    </recommendedName>
</protein>
<dbReference type="STRING" id="39029.BSR42_01965"/>
<dbReference type="PIRSF" id="PIRSF006054">
    <property type="entry name" value="UCP006054"/>
    <property type="match status" value="1"/>
</dbReference>
<name>A0A0J6ZKN9_9FIRM</name>
<dbReference type="AlphaFoldDB" id="A0A0J6ZKN9"/>
<evidence type="ECO:0000256" key="1">
    <source>
        <dbReference type="HAMAP-Rule" id="MF_01845"/>
    </source>
</evidence>
<organism evidence="3 4">
    <name type="scientific">Megasphaera cerevisiae DSM 20462</name>
    <dbReference type="NCBI Taxonomy" id="1122219"/>
    <lineage>
        <taxon>Bacteria</taxon>
        <taxon>Bacillati</taxon>
        <taxon>Bacillota</taxon>
        <taxon>Negativicutes</taxon>
        <taxon>Veillonellales</taxon>
        <taxon>Veillonellaceae</taxon>
        <taxon>Megasphaera</taxon>
    </lineage>
</organism>
<dbReference type="PANTHER" id="PTHR30501:SF2">
    <property type="entry name" value="UPF0597 PROTEIN YHAM"/>
    <property type="match status" value="1"/>
</dbReference>
<dbReference type="InParanoid" id="A0A0J6ZKN9"/>
<sequence>MKEARDWNRMIDILKKEVVPATGCTEPISLAFASAVAAEKLGIPVRRIEARVSANMMKNGMGVYVPGTGMPGLYIAAAVGAAGGDPTAGLQVLKNLSPAAVDKAKKLVADGQVTVDIADVPNILYSESKVYGDGHTVRVCIADNHTHVIRIERDDNVIFRIPESNNAGSDPETTFLNNLTLEDIYVFATQSPLADIAFIKEAATLNTALAEAGLTQDYGHRVGATMNKEIKTGFLSEALQNLVIMYTASASDARMGGAPLPAMTNSGSGNQGITATMPVVVTAKKMGASDEQLIRALTLSHLIAIYIHSFLPRLSALCAAGTAAIGAAAGMVWLLGGTLEQIKSVVSNMAGDHIGMVCDGAANSCTMKVATSCDAACRAVMLALHNICVTGNEGLVSHDADETIRNIGSLAEKGMQETDREILRIMLNKNKSGSR</sequence>
<feature type="domain" description="Serine dehydratase-like alpha subunit" evidence="2">
    <location>
        <begin position="89"/>
        <end position="423"/>
    </location>
</feature>
<evidence type="ECO:0000259" key="2">
    <source>
        <dbReference type="Pfam" id="PF03313"/>
    </source>
</evidence>
<evidence type="ECO:0000313" key="3">
    <source>
        <dbReference type="EMBL" id="KMO85401.1"/>
    </source>
</evidence>
<keyword evidence="4" id="KW-1185">Reference proteome</keyword>
<dbReference type="HAMAP" id="MF_01845">
    <property type="entry name" value="UPF0597"/>
    <property type="match status" value="1"/>
</dbReference>
<gene>
    <name evidence="3" type="ORF">AB840_13775</name>
</gene>
<dbReference type="InterPro" id="IPR021144">
    <property type="entry name" value="UPF0597"/>
</dbReference>
<dbReference type="GO" id="GO:0019450">
    <property type="term" value="P:L-cysteine catabolic process to pyruvate"/>
    <property type="evidence" value="ECO:0007669"/>
    <property type="project" value="TreeGrafter"/>
</dbReference>
<comment type="caution">
    <text evidence="3">The sequence shown here is derived from an EMBL/GenBank/DDBJ whole genome shotgun (WGS) entry which is preliminary data.</text>
</comment>
<dbReference type="GO" id="GO:0080146">
    <property type="term" value="F:L-cysteine desulfhydrase activity"/>
    <property type="evidence" value="ECO:0007669"/>
    <property type="project" value="TreeGrafter"/>
</dbReference>
<dbReference type="PANTHER" id="PTHR30501">
    <property type="entry name" value="UPF0597 PROTEIN YHAM"/>
    <property type="match status" value="1"/>
</dbReference>
<comment type="similarity">
    <text evidence="1">Belongs to the UPF0597 family.</text>
</comment>
<dbReference type="Pfam" id="PF03313">
    <property type="entry name" value="SDH_alpha"/>
    <property type="match status" value="1"/>
</dbReference>
<reference evidence="3 4" key="1">
    <citation type="submission" date="2015-06" db="EMBL/GenBank/DDBJ databases">
        <title>Draft genome sequence of beer spoilage bacterium Megasphaera cerevisiae type strain 20462.</title>
        <authorList>
            <person name="Kutumbaka K."/>
            <person name="Pasmowitz J."/>
            <person name="Mategko J."/>
            <person name="Reyes D."/>
            <person name="Friedrich A."/>
            <person name="Han S."/>
            <person name="Martens-Habbena W."/>
            <person name="Neal-McKinney J."/>
            <person name="Janagama H.K."/>
            <person name="Nadala C."/>
            <person name="Samadpour M."/>
        </authorList>
    </citation>
    <scope>NUCLEOTIDE SEQUENCE [LARGE SCALE GENOMIC DNA]</scope>
    <source>
        <strain evidence="3 4">DSM 20462</strain>
    </source>
</reference>
<dbReference type="Proteomes" id="UP000036503">
    <property type="component" value="Unassembled WGS sequence"/>
</dbReference>
<dbReference type="InterPro" id="IPR005130">
    <property type="entry name" value="Ser_deHydtase-like_asu"/>
</dbReference>
<dbReference type="EMBL" id="LEKT01000066">
    <property type="protein sequence ID" value="KMO85401.1"/>
    <property type="molecule type" value="Genomic_DNA"/>
</dbReference>
<dbReference type="PATRIC" id="fig|1122219.3.peg.2974"/>
<dbReference type="RefSeq" id="WP_048515422.1">
    <property type="nucleotide sequence ID" value="NZ_FUXD01000057.1"/>
</dbReference>
<accession>A0A0J6ZKN9</accession>